<dbReference type="AlphaFoldDB" id="A0A660KPB2"/>
<evidence type="ECO:0000313" key="5">
    <source>
        <dbReference type="EMBL" id="KAE8038252.1"/>
    </source>
</evidence>
<evidence type="ECO:0000256" key="1">
    <source>
        <dbReference type="ARBA" id="ARBA00022555"/>
    </source>
</evidence>
<keyword evidence="6" id="KW-1185">Reference proteome</keyword>
<name>A0A660KPB2_9ROSI</name>
<dbReference type="InterPro" id="IPR013785">
    <property type="entry name" value="Aldolase_TIM"/>
</dbReference>
<keyword evidence="2" id="KW-0521">NADP</keyword>
<gene>
    <name evidence="5" type="ORF">FH972_010780</name>
</gene>
<sequence length="145" mass="16608">MDGFQLPNGSGNGLIRGMRKFAGYSLTAPFTPIYPNILKNYSRLPFDIFKRNWTKSSGVSVHTQKDQVLANAVMVAEQYLPPWFSVAPMMDWTDNHHRTLAQLISTHAWLYTEMLAAETIVYQKDNLILGIFSRTTTYSASNWWQ</sequence>
<evidence type="ECO:0000313" key="6">
    <source>
        <dbReference type="Proteomes" id="UP000327013"/>
    </source>
</evidence>
<keyword evidence="1" id="KW-0820">tRNA-binding</keyword>
<accession>A0A660KPB2</accession>
<feature type="domain" description="DUS-like FMN-binding" evidence="4">
    <location>
        <begin position="86"/>
        <end position="126"/>
    </location>
</feature>
<evidence type="ECO:0000256" key="3">
    <source>
        <dbReference type="ARBA" id="ARBA00022884"/>
    </source>
</evidence>
<evidence type="ECO:0000259" key="4">
    <source>
        <dbReference type="Pfam" id="PF01207"/>
    </source>
</evidence>
<dbReference type="Gene3D" id="3.20.20.70">
    <property type="entry name" value="Aldolase class I"/>
    <property type="match status" value="1"/>
</dbReference>
<dbReference type="Pfam" id="PF01207">
    <property type="entry name" value="Dus"/>
    <property type="match status" value="1"/>
</dbReference>
<dbReference type="EMBL" id="CM017324">
    <property type="protein sequence ID" value="KAE8038252.1"/>
    <property type="molecule type" value="Genomic_DNA"/>
</dbReference>
<dbReference type="GO" id="GO:0000049">
    <property type="term" value="F:tRNA binding"/>
    <property type="evidence" value="ECO:0007669"/>
    <property type="project" value="UniProtKB-KW"/>
</dbReference>
<dbReference type="InterPro" id="IPR004653">
    <property type="entry name" value="DusA"/>
</dbReference>
<evidence type="ECO:0000256" key="2">
    <source>
        <dbReference type="ARBA" id="ARBA00022857"/>
    </source>
</evidence>
<protein>
    <recommendedName>
        <fullName evidence="4">DUS-like FMN-binding domain-containing protein</fullName>
    </recommendedName>
</protein>
<dbReference type="PANTHER" id="PTHR42907">
    <property type="entry name" value="FMN-LINKED OXIDOREDUCTASES SUPERFAMILY PROTEIN"/>
    <property type="match status" value="1"/>
</dbReference>
<dbReference type="OrthoDB" id="10262250at2759"/>
<keyword evidence="3" id="KW-0694">RNA-binding</keyword>
<proteinExistence type="predicted"/>
<dbReference type="GO" id="GO:0017150">
    <property type="term" value="F:tRNA dihydrouridine synthase activity"/>
    <property type="evidence" value="ECO:0007669"/>
    <property type="project" value="InterPro"/>
</dbReference>
<dbReference type="InterPro" id="IPR035587">
    <property type="entry name" value="DUS-like_FMN-bd"/>
</dbReference>
<dbReference type="Proteomes" id="UP000327013">
    <property type="component" value="Chromosome 4"/>
</dbReference>
<reference evidence="5 6" key="1">
    <citation type="submission" date="2019-06" db="EMBL/GenBank/DDBJ databases">
        <title>A chromosomal-level reference genome of Carpinus fangiana (Coryloideae, Betulaceae).</title>
        <authorList>
            <person name="Yang X."/>
            <person name="Wang Z."/>
            <person name="Zhang L."/>
            <person name="Hao G."/>
            <person name="Liu J."/>
            <person name="Yang Y."/>
        </authorList>
    </citation>
    <scope>NUCLEOTIDE SEQUENCE [LARGE SCALE GENOMIC DNA]</scope>
    <source>
        <strain evidence="5">Cfa_2016G</strain>
        <tissue evidence="5">Leaf</tissue>
    </source>
</reference>
<organism evidence="5 6">
    <name type="scientific">Carpinus fangiana</name>
    <dbReference type="NCBI Taxonomy" id="176857"/>
    <lineage>
        <taxon>Eukaryota</taxon>
        <taxon>Viridiplantae</taxon>
        <taxon>Streptophyta</taxon>
        <taxon>Embryophyta</taxon>
        <taxon>Tracheophyta</taxon>
        <taxon>Spermatophyta</taxon>
        <taxon>Magnoliopsida</taxon>
        <taxon>eudicotyledons</taxon>
        <taxon>Gunneridae</taxon>
        <taxon>Pentapetalae</taxon>
        <taxon>rosids</taxon>
        <taxon>fabids</taxon>
        <taxon>Fagales</taxon>
        <taxon>Betulaceae</taxon>
        <taxon>Carpinus</taxon>
    </lineage>
</organism>
<dbReference type="SUPFAM" id="SSF51395">
    <property type="entry name" value="FMN-linked oxidoreductases"/>
    <property type="match status" value="1"/>
</dbReference>
<dbReference type="PANTHER" id="PTHR42907:SF1">
    <property type="entry name" value="FMN-LINKED OXIDOREDUCTASES SUPERFAMILY PROTEIN"/>
    <property type="match status" value="1"/>
</dbReference>